<organism evidence="2 3">
    <name type="scientific">Ephemerocybe angulata</name>
    <dbReference type="NCBI Taxonomy" id="980116"/>
    <lineage>
        <taxon>Eukaryota</taxon>
        <taxon>Fungi</taxon>
        <taxon>Dikarya</taxon>
        <taxon>Basidiomycota</taxon>
        <taxon>Agaricomycotina</taxon>
        <taxon>Agaricomycetes</taxon>
        <taxon>Agaricomycetidae</taxon>
        <taxon>Agaricales</taxon>
        <taxon>Agaricineae</taxon>
        <taxon>Psathyrellaceae</taxon>
        <taxon>Ephemerocybe</taxon>
    </lineage>
</organism>
<evidence type="ECO:0000256" key="1">
    <source>
        <dbReference type="SAM" id="MobiDB-lite"/>
    </source>
</evidence>
<feature type="compositionally biased region" description="Basic and acidic residues" evidence="1">
    <location>
        <begin position="130"/>
        <end position="139"/>
    </location>
</feature>
<dbReference type="EMBL" id="JACGCI010000042">
    <property type="protein sequence ID" value="KAF6752812.1"/>
    <property type="molecule type" value="Genomic_DNA"/>
</dbReference>
<comment type="caution">
    <text evidence="2">The sequence shown here is derived from an EMBL/GenBank/DDBJ whole genome shotgun (WGS) entry which is preliminary data.</text>
</comment>
<proteinExistence type="predicted"/>
<sequence length="206" mass="23141">MSQKNAAAALVQAESSSLKDPGSSTARRSYEYISCHLHRLTHGKMSQKDAVEPPVQAQTSIEDSGSSNDPPVTSPPITPRARQPPRRRGAVYNLAEQSAERARKEEQAREEEAQRQKEKEKVAHIKSRAAAREQDFGSDDHHLSLAEREARAAYVQVLYEHRQQGIEDNKLKKEREYGYSRAKTPQDPEIAKDIASYFLGKSSETQ</sequence>
<accession>A0A8H6HUU9</accession>
<protein>
    <submittedName>
        <fullName evidence="2">Uncharacterized protein</fullName>
    </submittedName>
</protein>
<feature type="compositionally biased region" description="Polar residues" evidence="1">
    <location>
        <begin position="13"/>
        <end position="26"/>
    </location>
</feature>
<feature type="compositionally biased region" description="Polar residues" evidence="1">
    <location>
        <begin position="56"/>
        <end position="71"/>
    </location>
</feature>
<name>A0A8H6HUU9_9AGAR</name>
<keyword evidence="3" id="KW-1185">Reference proteome</keyword>
<dbReference type="Proteomes" id="UP000521943">
    <property type="component" value="Unassembled WGS sequence"/>
</dbReference>
<evidence type="ECO:0000313" key="3">
    <source>
        <dbReference type="Proteomes" id="UP000521943"/>
    </source>
</evidence>
<reference evidence="2 3" key="1">
    <citation type="submission" date="2020-07" db="EMBL/GenBank/DDBJ databases">
        <title>Comparative genomics of pyrophilous fungi reveals a link between fire events and developmental genes.</title>
        <authorList>
            <consortium name="DOE Joint Genome Institute"/>
            <person name="Steindorff A.S."/>
            <person name="Carver A."/>
            <person name="Calhoun S."/>
            <person name="Stillman K."/>
            <person name="Liu H."/>
            <person name="Lipzen A."/>
            <person name="Pangilinan J."/>
            <person name="Labutti K."/>
            <person name="Bruns T.D."/>
            <person name="Grigoriev I.V."/>
        </authorList>
    </citation>
    <scope>NUCLEOTIDE SEQUENCE [LARGE SCALE GENOMIC DNA]</scope>
    <source>
        <strain evidence="2 3">CBS 144469</strain>
    </source>
</reference>
<gene>
    <name evidence="2" type="ORF">DFP72DRAFT_1069996</name>
</gene>
<feature type="region of interest" description="Disordered" evidence="1">
    <location>
        <begin position="1"/>
        <end position="26"/>
    </location>
</feature>
<evidence type="ECO:0000313" key="2">
    <source>
        <dbReference type="EMBL" id="KAF6752812.1"/>
    </source>
</evidence>
<feature type="region of interest" description="Disordered" evidence="1">
    <location>
        <begin position="43"/>
        <end position="139"/>
    </location>
</feature>
<feature type="compositionally biased region" description="Basic and acidic residues" evidence="1">
    <location>
        <begin position="98"/>
        <end position="123"/>
    </location>
</feature>
<dbReference type="AlphaFoldDB" id="A0A8H6HUU9"/>